<accession>A0AAD7GYP4</accession>
<name>A0AAD7GYP4_MYCRO</name>
<evidence type="ECO:0000313" key="2">
    <source>
        <dbReference type="Proteomes" id="UP001221757"/>
    </source>
</evidence>
<keyword evidence="2" id="KW-1185">Reference proteome</keyword>
<dbReference type="AlphaFoldDB" id="A0AAD7GYP4"/>
<reference evidence="1" key="1">
    <citation type="submission" date="2023-03" db="EMBL/GenBank/DDBJ databases">
        <title>Massive genome expansion in bonnet fungi (Mycena s.s.) driven by repeated elements and novel gene families across ecological guilds.</title>
        <authorList>
            <consortium name="Lawrence Berkeley National Laboratory"/>
            <person name="Harder C.B."/>
            <person name="Miyauchi S."/>
            <person name="Viragh M."/>
            <person name="Kuo A."/>
            <person name="Thoen E."/>
            <person name="Andreopoulos B."/>
            <person name="Lu D."/>
            <person name="Skrede I."/>
            <person name="Drula E."/>
            <person name="Henrissat B."/>
            <person name="Morin E."/>
            <person name="Kohler A."/>
            <person name="Barry K."/>
            <person name="LaButti K."/>
            <person name="Morin E."/>
            <person name="Salamov A."/>
            <person name="Lipzen A."/>
            <person name="Mereny Z."/>
            <person name="Hegedus B."/>
            <person name="Baldrian P."/>
            <person name="Stursova M."/>
            <person name="Weitz H."/>
            <person name="Taylor A."/>
            <person name="Grigoriev I.V."/>
            <person name="Nagy L.G."/>
            <person name="Martin F."/>
            <person name="Kauserud H."/>
        </authorList>
    </citation>
    <scope>NUCLEOTIDE SEQUENCE</scope>
    <source>
        <strain evidence="1">CBHHK067</strain>
    </source>
</reference>
<sequence>MTWGVDINKNERSALRVGFRDIPQHGVMPTPIQPYPGSENIMVSSFILQVQFHQGRVFKVNGSHSSRLKNPSRMSFRPETRSELAEVLIRGASRGRCRKRVLYEIVVRYLAVAQCIWRHGNGVHAGAYKHWADDTLRGTGELAETSERCAFREEHHELGFTTIYPRNSELFKEATCTVLLGWRSEREKRHGALLEGKPMGAPLPVYGCFRQVSDVELCTQNNFRTKFNQRLNIETARDPNADNNQTG</sequence>
<protein>
    <submittedName>
        <fullName evidence="1">Uncharacterized protein</fullName>
    </submittedName>
</protein>
<proteinExistence type="predicted"/>
<dbReference type="Proteomes" id="UP001221757">
    <property type="component" value="Unassembled WGS sequence"/>
</dbReference>
<comment type="caution">
    <text evidence="1">The sequence shown here is derived from an EMBL/GenBank/DDBJ whole genome shotgun (WGS) entry which is preliminary data.</text>
</comment>
<dbReference type="EMBL" id="JARKIE010000004">
    <property type="protein sequence ID" value="KAJ7708227.1"/>
    <property type="molecule type" value="Genomic_DNA"/>
</dbReference>
<evidence type="ECO:0000313" key="1">
    <source>
        <dbReference type="EMBL" id="KAJ7708227.1"/>
    </source>
</evidence>
<organism evidence="1 2">
    <name type="scientific">Mycena rosella</name>
    <name type="common">Pink bonnet</name>
    <name type="synonym">Agaricus rosellus</name>
    <dbReference type="NCBI Taxonomy" id="1033263"/>
    <lineage>
        <taxon>Eukaryota</taxon>
        <taxon>Fungi</taxon>
        <taxon>Dikarya</taxon>
        <taxon>Basidiomycota</taxon>
        <taxon>Agaricomycotina</taxon>
        <taxon>Agaricomycetes</taxon>
        <taxon>Agaricomycetidae</taxon>
        <taxon>Agaricales</taxon>
        <taxon>Marasmiineae</taxon>
        <taxon>Mycenaceae</taxon>
        <taxon>Mycena</taxon>
    </lineage>
</organism>
<gene>
    <name evidence="1" type="ORF">B0H17DRAFT_1124996</name>
</gene>